<accession>A0A9P8QFC9</accession>
<dbReference type="GO" id="GO:0005634">
    <property type="term" value="C:nucleus"/>
    <property type="evidence" value="ECO:0007669"/>
    <property type="project" value="UniProtKB-SubCell"/>
</dbReference>
<organism evidence="4 5">
    <name type="scientific">Trichoderma cornu-damae</name>
    <dbReference type="NCBI Taxonomy" id="654480"/>
    <lineage>
        <taxon>Eukaryota</taxon>
        <taxon>Fungi</taxon>
        <taxon>Dikarya</taxon>
        <taxon>Ascomycota</taxon>
        <taxon>Pezizomycotina</taxon>
        <taxon>Sordariomycetes</taxon>
        <taxon>Hypocreomycetidae</taxon>
        <taxon>Hypocreales</taxon>
        <taxon>Hypocreaceae</taxon>
        <taxon>Trichoderma</taxon>
    </lineage>
</organism>
<dbReference type="CDD" id="cd12148">
    <property type="entry name" value="fungal_TF_MHR"/>
    <property type="match status" value="1"/>
</dbReference>
<sequence>MQQRMPGRLQLVTADVLSIQDHCSGKRLLDSLAPPPISLRTRRIGAISKPSFFVQRPGSSQASAEEVGVVKCICLPLREDTHVLLDKFIQDVLHFHHIFHSPSLPFLVERLYDAVDRGEDVDIGQLVLMLAICCSSTYTWTRYDDDRGLFGRAEDANSQAAGWLTTALDTIHDAHLAAHTSMACIQGMIVVYFIMCSLEGISARTRLLHAQTIAMAHVMGLHSIDAPNANANANPIRQSTVQAEVGRRIWWHLADTDWMLSRLSLPQQGSYLILPFQMAVRKPCNTNDEDIVDGCEIVDRPLEEATSVSYLLQRIRLAELLFDLGWHGKSANSTSEEAEYLGVMEADMKLRQFMRELPSFFRLENSATLSTLPGSDIRRSSNITIQRYTLNMIFHGQICKIHLPFLAKGTIHPGFAYSHDSCLTATQRIICIEHQLRADISTFTLLRQRMNIKFRSIFIACVVLVLDGCLASSAEGGAKGSNATIADAWEILHDAKDQSPVASELLQLSIQILQKHKATHPALEMMKRENYNKRAAPAGENGPTDAEPIRGSSWPNDAELWPSEAERESAGLGMLWQTIQGRGREWNDFFWGLGPPLM</sequence>
<evidence type="ECO:0000313" key="5">
    <source>
        <dbReference type="Proteomes" id="UP000827724"/>
    </source>
</evidence>
<reference evidence="4" key="1">
    <citation type="submission" date="2021-08" db="EMBL/GenBank/DDBJ databases">
        <title>Chromosome-Level Trichoderma cornu-damae using Hi-C Data.</title>
        <authorList>
            <person name="Kim C.S."/>
        </authorList>
    </citation>
    <scope>NUCLEOTIDE SEQUENCE</scope>
    <source>
        <strain evidence="4">KA19-0412C</strain>
    </source>
</reference>
<name>A0A9P8QFC9_9HYPO</name>
<keyword evidence="5" id="KW-1185">Reference proteome</keyword>
<evidence type="ECO:0000256" key="1">
    <source>
        <dbReference type="ARBA" id="ARBA00004123"/>
    </source>
</evidence>
<evidence type="ECO:0000256" key="3">
    <source>
        <dbReference type="SAM" id="MobiDB-lite"/>
    </source>
</evidence>
<dbReference type="OrthoDB" id="3014581at2759"/>
<gene>
    <name evidence="4" type="ORF">Trco_008301</name>
</gene>
<comment type="caution">
    <text evidence="4">The sequence shown here is derived from an EMBL/GenBank/DDBJ whole genome shotgun (WGS) entry which is preliminary data.</text>
</comment>
<dbReference type="PANTHER" id="PTHR31001">
    <property type="entry name" value="UNCHARACTERIZED TRANSCRIPTIONAL REGULATORY PROTEIN"/>
    <property type="match status" value="1"/>
</dbReference>
<dbReference type="Proteomes" id="UP000827724">
    <property type="component" value="Unassembled WGS sequence"/>
</dbReference>
<dbReference type="AlphaFoldDB" id="A0A9P8QFC9"/>
<evidence type="ECO:0000313" key="4">
    <source>
        <dbReference type="EMBL" id="KAH6603526.1"/>
    </source>
</evidence>
<dbReference type="EMBL" id="JAIWOZ010000007">
    <property type="protein sequence ID" value="KAH6603526.1"/>
    <property type="molecule type" value="Genomic_DNA"/>
</dbReference>
<dbReference type="InterPro" id="IPR050613">
    <property type="entry name" value="Sec_Metabolite_Reg"/>
</dbReference>
<dbReference type="PANTHER" id="PTHR31001:SF90">
    <property type="entry name" value="CENTROMERE DNA-BINDING PROTEIN COMPLEX CBF3 SUBUNIT B"/>
    <property type="match status" value="1"/>
</dbReference>
<keyword evidence="2" id="KW-0539">Nucleus</keyword>
<protein>
    <recommendedName>
        <fullName evidence="6">Transcription factor domain-containing protein</fullName>
    </recommendedName>
</protein>
<evidence type="ECO:0000256" key="2">
    <source>
        <dbReference type="ARBA" id="ARBA00023242"/>
    </source>
</evidence>
<evidence type="ECO:0008006" key="6">
    <source>
        <dbReference type="Google" id="ProtNLM"/>
    </source>
</evidence>
<proteinExistence type="predicted"/>
<comment type="subcellular location">
    <subcellularLocation>
        <location evidence="1">Nucleus</location>
    </subcellularLocation>
</comment>
<feature type="region of interest" description="Disordered" evidence="3">
    <location>
        <begin position="534"/>
        <end position="565"/>
    </location>
</feature>